<protein>
    <recommendedName>
        <fullName evidence="1">Guanylate cyclase domain-containing protein</fullName>
    </recommendedName>
</protein>
<name>A0AAD9GJ65_BABDI</name>
<dbReference type="SUPFAM" id="SSF55073">
    <property type="entry name" value="Nucleotide cyclase"/>
    <property type="match status" value="2"/>
</dbReference>
<comment type="caution">
    <text evidence="2">The sequence shown here is derived from an EMBL/GenBank/DDBJ whole genome shotgun (WGS) entry which is preliminary data.</text>
</comment>
<dbReference type="Proteomes" id="UP001195914">
    <property type="component" value="Unassembled WGS sequence"/>
</dbReference>
<feature type="domain" description="Guanylate cyclase" evidence="1">
    <location>
        <begin position="461"/>
        <end position="495"/>
    </location>
</feature>
<dbReference type="Pfam" id="PF00211">
    <property type="entry name" value="Guanylate_cyc"/>
    <property type="match status" value="2"/>
</dbReference>
<dbReference type="GO" id="GO:0009190">
    <property type="term" value="P:cyclic nucleotide biosynthetic process"/>
    <property type="evidence" value="ECO:0007669"/>
    <property type="project" value="InterPro"/>
</dbReference>
<dbReference type="PANTHER" id="PTHR47455:SF1">
    <property type="entry name" value="GUANYLATE CYCLASE DOMAIN-CONTAINING PROTEIN"/>
    <property type="match status" value="1"/>
</dbReference>
<dbReference type="InterPro" id="IPR001054">
    <property type="entry name" value="A/G_cyclase"/>
</dbReference>
<dbReference type="AlphaFoldDB" id="A0AAD9GJ65"/>
<proteinExistence type="predicted"/>
<dbReference type="PROSITE" id="PS50125">
    <property type="entry name" value="GUANYLATE_CYCLASE_2"/>
    <property type="match status" value="2"/>
</dbReference>
<evidence type="ECO:0000259" key="1">
    <source>
        <dbReference type="PROSITE" id="PS50125"/>
    </source>
</evidence>
<evidence type="ECO:0000313" key="3">
    <source>
        <dbReference type="Proteomes" id="UP001195914"/>
    </source>
</evidence>
<organism evidence="2 3">
    <name type="scientific">Babesia divergens</name>
    <dbReference type="NCBI Taxonomy" id="32595"/>
    <lineage>
        <taxon>Eukaryota</taxon>
        <taxon>Sar</taxon>
        <taxon>Alveolata</taxon>
        <taxon>Apicomplexa</taxon>
        <taxon>Aconoidasida</taxon>
        <taxon>Piroplasmida</taxon>
        <taxon>Babesiidae</taxon>
        <taxon>Babesia</taxon>
    </lineage>
</organism>
<dbReference type="PANTHER" id="PTHR47455">
    <property type="entry name" value="ADENYLYL CYCLASE BETA"/>
    <property type="match status" value="1"/>
</dbReference>
<gene>
    <name evidence="2" type="ORF">X943_000234</name>
</gene>
<sequence length="1120" mass="125524">MLQTTALCSCVGRPKPREDQEEDSDFLDLHDAEQEEERMQEEWQWLSIRCERRLNEQLRCYQQELAKRCDAVQSKEAIPAPPTEFTSYVPKLLRRFIHGRLGVSEPEPRDIADSYAVTVFCDVSGFTALAEAIERSGDPQAAATLGRSLNSFYDPLICIINRWGGDIMKFSGDAVLVAWFISDRKDTTESANVEDDHTSASNSTTEARLDDVWKQCALALKCCDELHKTLHEFPTGIDNKTLTMHIGIGLGNVAIVHVGGMMERWEFVLAGKPLEEIAVAEPLASKGQTVMSRSVYEIMKSHISASEVEGNCDYFLFREFTEQVNVEPDEEVHQTFEFPQESVTAFRPYMPSYIFFRLMSGYSVFNNEMRRLSTIFVSVPGLDVASPLGRETAQQLMNICQRATYALEGSLNKFLVDDKGVVLLMFIGFPPVYHTDDPVRSVFVGLKIVNDCAKLGVSPGVGITTGPVWCGTLGNYIRREYTCLGDYVNLAARLMAKAAASKEHHIIVDETTAREAGHFLEFKELEEVRLKGKEESTKIFTPTGKVHKLDSHALEYRTPLETWRRWDAYKAVKSRLTDSSLLDHGGLMLIEGHRGCGTQDLQAAITRFIKKQGYTNCFSLSTMKEKSLAISITADANCAWRDLCNGLVSAWASSSSRRAMVSSCHSKYLYVQSDHCVSKKVVCDIVKELLDPIYHWRMGALKPLIMGLEVEPLRNVFNHRLNPSSHHQHGISGVIKRWVGRSSCEESDSEVEAEKSESTDHTVCDTTLLEQHIMQEPIAPFVTSMVEGFSMNEHICIVLNILRGSSVNATMDDSAWSTISELSKLAMSRRHDLMAGTSGGKPILFIVVSSPQYVFVNWHEDLVKLATECNACIQLSRLNNIQLMDFVAHSLNLESSANVPQELLDHIYKNTSGMAQFVYKTLDKLVDSGALTLEDVSEDSSSDVEDSNLPLGARLMRRSDIIDLFNIPRMRNHKAMGAHHMQDFGISLEHPLRQKKRLVQVNLEGVGSIDEILAFAMSVVDRLKPYELFVAKVACLLQEPFTRKDLLGSNPHGLGIDQFDAILRSLIANEVLETVSTDPLSDSIGPNVELRLCSNAMISVLQQRVLEEEREWFASHFAVK</sequence>
<dbReference type="CDD" id="cd07302">
    <property type="entry name" value="CHD"/>
    <property type="match status" value="2"/>
</dbReference>
<dbReference type="GO" id="GO:0035556">
    <property type="term" value="P:intracellular signal transduction"/>
    <property type="evidence" value="ECO:0007669"/>
    <property type="project" value="InterPro"/>
</dbReference>
<dbReference type="Gene3D" id="3.30.70.1230">
    <property type="entry name" value="Nucleotide cyclase"/>
    <property type="match status" value="2"/>
</dbReference>
<keyword evidence="3" id="KW-1185">Reference proteome</keyword>
<evidence type="ECO:0000313" key="2">
    <source>
        <dbReference type="EMBL" id="KAK1939462.1"/>
    </source>
</evidence>
<feature type="domain" description="Guanylate cyclase" evidence="1">
    <location>
        <begin position="117"/>
        <end position="281"/>
    </location>
</feature>
<dbReference type="InterPro" id="IPR029787">
    <property type="entry name" value="Nucleotide_cyclase"/>
</dbReference>
<dbReference type="EMBL" id="JAHBMH010000007">
    <property type="protein sequence ID" value="KAK1939462.1"/>
    <property type="molecule type" value="Genomic_DNA"/>
</dbReference>
<accession>A0AAD9GJ65</accession>
<reference evidence="2" key="2">
    <citation type="submission" date="2021-05" db="EMBL/GenBank/DDBJ databases">
        <authorList>
            <person name="Pain A."/>
        </authorList>
    </citation>
    <scope>NUCLEOTIDE SEQUENCE</scope>
    <source>
        <strain evidence="2">1802A</strain>
    </source>
</reference>
<reference evidence="2" key="1">
    <citation type="journal article" date="2014" name="Nucleic Acids Res.">
        <title>The evolutionary dynamics of variant antigen genes in Babesia reveal a history of genomic innovation underlying host-parasite interaction.</title>
        <authorList>
            <person name="Jackson A.P."/>
            <person name="Otto T.D."/>
            <person name="Darby A."/>
            <person name="Ramaprasad A."/>
            <person name="Xia D."/>
            <person name="Echaide I.E."/>
            <person name="Farber M."/>
            <person name="Gahlot S."/>
            <person name="Gamble J."/>
            <person name="Gupta D."/>
            <person name="Gupta Y."/>
            <person name="Jackson L."/>
            <person name="Malandrin L."/>
            <person name="Malas T.B."/>
            <person name="Moussa E."/>
            <person name="Nair M."/>
            <person name="Reid A.J."/>
            <person name="Sanders M."/>
            <person name="Sharma J."/>
            <person name="Tracey A."/>
            <person name="Quail M.A."/>
            <person name="Weir W."/>
            <person name="Wastling J.M."/>
            <person name="Hall N."/>
            <person name="Willadsen P."/>
            <person name="Lingelbach K."/>
            <person name="Shiels B."/>
            <person name="Tait A."/>
            <person name="Berriman M."/>
            <person name="Allred D.R."/>
            <person name="Pain A."/>
        </authorList>
    </citation>
    <scope>NUCLEOTIDE SEQUENCE</scope>
    <source>
        <strain evidence="2">1802A</strain>
    </source>
</reference>